<proteinExistence type="predicted"/>
<accession>A0A219YD76</accession>
<name>A0A219YD76_9CAUD</name>
<organism evidence="1 2">
    <name type="scientific">Aeromonas phage 65.2</name>
    <dbReference type="NCBI Taxonomy" id="1932896"/>
    <lineage>
        <taxon>Viruses</taxon>
        <taxon>Duplodnaviria</taxon>
        <taxon>Heunggongvirae</taxon>
        <taxon>Uroviricota</taxon>
        <taxon>Caudoviricetes</taxon>
        <taxon>Pantevenvirales</taxon>
        <taxon>Straboviridae</taxon>
        <taxon>Emmerichvirinae</taxon>
        <taxon>Ishigurovirus</taxon>
        <taxon>Ishigurovirus osborne</taxon>
    </lineage>
</organism>
<dbReference type="EMBL" id="KY290955">
    <property type="protein sequence ID" value="APU01663.1"/>
    <property type="molecule type" value="Genomic_DNA"/>
</dbReference>
<evidence type="ECO:0000313" key="1">
    <source>
        <dbReference type="EMBL" id="APU01663.1"/>
    </source>
</evidence>
<reference evidence="1 2" key="1">
    <citation type="journal article" date="2017" name="Sci. Rep.">
        <title>Characterization and diversity of phages infecting Aeromonas salmonicida subsp. salmonicida.</title>
        <authorList>
            <person name="Vincent A.T."/>
            <person name="Paquet V.E."/>
            <person name="Bernatchez A."/>
            <person name="Tremblay D.M."/>
            <person name="Moineau S."/>
            <person name="Charette S.J."/>
        </authorList>
    </citation>
    <scope>NUCLEOTIDE SEQUENCE [LARGE SCALE GENOMIC DNA]</scope>
</reference>
<evidence type="ECO:0000313" key="2">
    <source>
        <dbReference type="Proteomes" id="UP000225215"/>
    </source>
</evidence>
<protein>
    <submittedName>
        <fullName evidence="1">Uncharacterized protein</fullName>
    </submittedName>
</protein>
<dbReference type="Proteomes" id="UP000225215">
    <property type="component" value="Segment"/>
</dbReference>
<sequence length="191" mass="21847">MNLNNLYRKKPVVVEAIQWNAPDTNGMPIWARDCKDHPMVRPTDYMEIFNLLGTSGCSSDSNMWTWEVMGVIDTREGKHVVTPGDFIIKGVDGEYYACKPDIFWKTYDKVEIKEENDMKKYVKFVYSQEGIDELKTFAGDAVDGFRKYRSPNAVGMCLLNGNLVVESDYVIRTDDGFVAINEKEAKRLGYV</sequence>